<dbReference type="SUPFAM" id="SSF52540">
    <property type="entry name" value="P-loop containing nucleoside triphosphate hydrolases"/>
    <property type="match status" value="1"/>
</dbReference>
<feature type="compositionally biased region" description="Basic and acidic residues" evidence="1">
    <location>
        <begin position="183"/>
        <end position="195"/>
    </location>
</feature>
<dbReference type="KEGG" id="dpp:DICPUDRAFT_99164"/>
<evidence type="ECO:0000313" key="3">
    <source>
        <dbReference type="Proteomes" id="UP000001064"/>
    </source>
</evidence>
<dbReference type="InterPro" id="IPR027417">
    <property type="entry name" value="P-loop_NTPase"/>
</dbReference>
<dbReference type="InterPro" id="IPR051927">
    <property type="entry name" value="Zn_Chap_cDPG_Synth"/>
</dbReference>
<reference evidence="3" key="1">
    <citation type="journal article" date="2011" name="Genome Biol.">
        <title>Comparative genomics of the social amoebae Dictyostelium discoideum and Dictyostelium purpureum.</title>
        <authorList>
            <consortium name="US DOE Joint Genome Institute (JGI-PGF)"/>
            <person name="Sucgang R."/>
            <person name="Kuo A."/>
            <person name="Tian X."/>
            <person name="Salerno W."/>
            <person name="Parikh A."/>
            <person name="Feasley C.L."/>
            <person name="Dalin E."/>
            <person name="Tu H."/>
            <person name="Huang E."/>
            <person name="Barry K."/>
            <person name="Lindquist E."/>
            <person name="Shapiro H."/>
            <person name="Bruce D."/>
            <person name="Schmutz J."/>
            <person name="Salamov A."/>
            <person name="Fey P."/>
            <person name="Gaudet P."/>
            <person name="Anjard C."/>
            <person name="Babu M.M."/>
            <person name="Basu S."/>
            <person name="Bushmanova Y."/>
            <person name="van der Wel H."/>
            <person name="Katoh-Kurasawa M."/>
            <person name="Dinh C."/>
            <person name="Coutinho P.M."/>
            <person name="Saito T."/>
            <person name="Elias M."/>
            <person name="Schaap P."/>
            <person name="Kay R.R."/>
            <person name="Henrissat B."/>
            <person name="Eichinger L."/>
            <person name="Rivero F."/>
            <person name="Putnam N.H."/>
            <person name="West C.M."/>
            <person name="Loomis W.F."/>
            <person name="Chisholm R.L."/>
            <person name="Shaulsky G."/>
            <person name="Strassmann J.E."/>
            <person name="Queller D.C."/>
            <person name="Kuspa A."/>
            <person name="Grigoriev I.V."/>
        </authorList>
    </citation>
    <scope>NUCLEOTIDE SEQUENCE [LARGE SCALE GENOMIC DNA]</scope>
    <source>
        <strain evidence="3">QSDP1</strain>
    </source>
</reference>
<dbReference type="OrthoDB" id="258627at2759"/>
<dbReference type="OMA" id="IWLANDM"/>
<feature type="compositionally biased region" description="Acidic residues" evidence="1">
    <location>
        <begin position="173"/>
        <end position="182"/>
    </location>
</feature>
<evidence type="ECO:0000256" key="1">
    <source>
        <dbReference type="SAM" id="MobiDB-lite"/>
    </source>
</evidence>
<dbReference type="AlphaFoldDB" id="F0ZWS7"/>
<dbReference type="PANTHER" id="PTHR43603">
    <property type="entry name" value="COBW DOMAIN-CONTAINING PROTEIN DDB_G0274527"/>
    <property type="match status" value="1"/>
</dbReference>
<evidence type="ECO:0000313" key="2">
    <source>
        <dbReference type="EMBL" id="EGC31614.1"/>
    </source>
</evidence>
<dbReference type="FunCoup" id="F0ZWS7">
    <property type="interactions" value="743"/>
</dbReference>
<proteinExistence type="predicted"/>
<keyword evidence="3" id="KW-1185">Reference proteome</keyword>
<dbReference type="PANTHER" id="PTHR43603:SF2">
    <property type="entry name" value="COBW C-TERMINAL DOMAIN-CONTAINING PROTEIN"/>
    <property type="match status" value="1"/>
</dbReference>
<dbReference type="Proteomes" id="UP000001064">
    <property type="component" value="Unassembled WGS sequence"/>
</dbReference>
<dbReference type="InParanoid" id="F0ZWS7"/>
<protein>
    <submittedName>
        <fullName evidence="2">Uncharacterized protein</fullName>
    </submittedName>
</protein>
<organism evidence="2 3">
    <name type="scientific">Dictyostelium purpureum</name>
    <name type="common">Slime mold</name>
    <dbReference type="NCBI Taxonomy" id="5786"/>
    <lineage>
        <taxon>Eukaryota</taxon>
        <taxon>Amoebozoa</taxon>
        <taxon>Evosea</taxon>
        <taxon>Eumycetozoa</taxon>
        <taxon>Dictyostelia</taxon>
        <taxon>Dictyosteliales</taxon>
        <taxon>Dictyosteliaceae</taxon>
        <taxon>Dictyostelium</taxon>
    </lineage>
</organism>
<dbReference type="EMBL" id="GL871242">
    <property type="protein sequence ID" value="EGC31614.1"/>
    <property type="molecule type" value="Genomic_DNA"/>
</dbReference>
<sequence length="473" mass="54930">MNFEIFFRQRFYLGIMESIVVLGFVGSGKSSFYQNIRKEYSKYKIAFIFDGLGSLPESVLQFEQYKGSKVLIQDVALSLSNGSTVTIMEDEFIQDFILPNQYDYVVFFSHPFESNFLIDVLQYGSEQMEGTGLGEFISKIKLVNIVTVLDAEKLLNDLKSNNKVGEMMKIVGEEQEEQEEEENHEKTGCSSKKDDCCKDGKCSNEKTDDCCKDGKCSKNSEQQQFENEEDLDDCEADIEELTNTADKLVSTLILEQISISNIIILNKIEKISKEDLEFIQKLLNLISSSLIIETNYSKVKFELLFGYVITVRNYQLENQTNQGISILNYYQRKPFHPERFSKLVYDEKNKFKSENFKGVLLLTGLVWFATDMKNKYIFEIMENKEVLGGKRPFWSTLDENEWNPSIKENIEREIKLFKYQDRKIELSIVGLSSNQFDQELMLKKLDECLLTDKEMEMGPNEWESYNNPLKNLK</sequence>
<dbReference type="eggNOG" id="ENOG502S8QB">
    <property type="taxonomic scope" value="Eukaryota"/>
</dbReference>
<dbReference type="VEuPathDB" id="AmoebaDB:DICPUDRAFT_99164"/>
<gene>
    <name evidence="2" type="ORF">DICPUDRAFT_99164</name>
</gene>
<name>F0ZWS7_DICPU</name>
<dbReference type="GeneID" id="10505614"/>
<dbReference type="RefSeq" id="XP_003291872.1">
    <property type="nucleotide sequence ID" value="XM_003291824.1"/>
</dbReference>
<accession>F0ZWS7</accession>
<feature type="region of interest" description="Disordered" evidence="1">
    <location>
        <begin position="173"/>
        <end position="195"/>
    </location>
</feature>
<dbReference type="Gene3D" id="3.40.50.300">
    <property type="entry name" value="P-loop containing nucleotide triphosphate hydrolases"/>
    <property type="match status" value="1"/>
</dbReference>